<evidence type="ECO:0000313" key="4">
    <source>
        <dbReference type="EMBL" id="MCU9840571.1"/>
    </source>
</evidence>
<feature type="region of interest" description="Disordered" evidence="1">
    <location>
        <begin position="336"/>
        <end position="493"/>
    </location>
</feature>
<evidence type="ECO:0000313" key="5">
    <source>
        <dbReference type="Proteomes" id="UP001321014"/>
    </source>
</evidence>
<feature type="domain" description="Recombinase" evidence="3">
    <location>
        <begin position="154"/>
        <end position="297"/>
    </location>
</feature>
<sequence>MSQPKLHAAIYARYSSDLQRDASVEDQIRSCTDYAKAQGLEVVATYSDRAISGASLMRSGMQALLRDARGGTFDVVISEALDRLSRNQADIAHIYQEFCFNGLPIETLSEGLISEIHIGLKRTMNALQFKDIAMKTHRALKGRALEGKSAGGKAYGYRMKPQLTSSGEVIRGEREIHPEEADVVRRIFRDYARGLSPKKIAEALNQEGVPAPSGRYWGASTIHGNRQRGTGILNNELYIGRQIWNRLRYVKDPKTGKRISRLNPESYWTVTEVPHLRIVDQDLWEAVRSRQGALKTKGTSTSVWDRRRPKTLFSGLMACGCCGGGFAKISKGQLRMLPGPQQGRRGLQQQAHDQAGRPGSPGAGCSGEPPDGSGCGAGLLRRIHCRAQPAEGRSRREPQGKGTGARPRQTRPPEAGGCDHCGHSRRPGERPDDRARRAAPAAGTGAGAYPCPGHGGVSPIDGGGLPGAGVAADQDPWLRRRHGRSQGGAAGAG</sequence>
<dbReference type="InterPro" id="IPR036162">
    <property type="entry name" value="Resolvase-like_N_sf"/>
</dbReference>
<dbReference type="InterPro" id="IPR038109">
    <property type="entry name" value="DNA_bind_recomb_sf"/>
</dbReference>
<dbReference type="InterPro" id="IPR050639">
    <property type="entry name" value="SSR_resolvase"/>
</dbReference>
<organism evidence="4 5">
    <name type="scientific">Ruegeria marisflavi</name>
    <dbReference type="NCBI Taxonomy" id="2984152"/>
    <lineage>
        <taxon>Bacteria</taxon>
        <taxon>Pseudomonadati</taxon>
        <taxon>Pseudomonadota</taxon>
        <taxon>Alphaproteobacteria</taxon>
        <taxon>Rhodobacterales</taxon>
        <taxon>Roseobacteraceae</taxon>
        <taxon>Ruegeria</taxon>
    </lineage>
</organism>
<dbReference type="SMART" id="SM00857">
    <property type="entry name" value="Resolvase"/>
    <property type="match status" value="1"/>
</dbReference>
<dbReference type="Pfam" id="PF07508">
    <property type="entry name" value="Recombinase"/>
    <property type="match status" value="1"/>
</dbReference>
<proteinExistence type="predicted"/>
<evidence type="ECO:0000259" key="2">
    <source>
        <dbReference type="PROSITE" id="PS51736"/>
    </source>
</evidence>
<dbReference type="Pfam" id="PF00239">
    <property type="entry name" value="Resolvase"/>
    <property type="match status" value="1"/>
</dbReference>
<dbReference type="RefSeq" id="WP_263390428.1">
    <property type="nucleotide sequence ID" value="NZ_JAOVQN010000049.1"/>
</dbReference>
<dbReference type="EMBL" id="JAOVQN010000049">
    <property type="protein sequence ID" value="MCU9840571.1"/>
    <property type="molecule type" value="Genomic_DNA"/>
</dbReference>
<feature type="compositionally biased region" description="Low complexity" evidence="1">
    <location>
        <begin position="438"/>
        <end position="452"/>
    </location>
</feature>
<dbReference type="Proteomes" id="UP001321014">
    <property type="component" value="Unassembled WGS sequence"/>
</dbReference>
<dbReference type="Gene3D" id="3.40.50.1390">
    <property type="entry name" value="Resolvase, N-terminal catalytic domain"/>
    <property type="match status" value="1"/>
</dbReference>
<dbReference type="Gene3D" id="3.90.1750.20">
    <property type="entry name" value="Putative Large Serine Recombinase, Chain B, Domain 2"/>
    <property type="match status" value="1"/>
</dbReference>
<evidence type="ECO:0000259" key="3">
    <source>
        <dbReference type="PROSITE" id="PS51737"/>
    </source>
</evidence>
<gene>
    <name evidence="4" type="ORF">OEZ49_22760</name>
</gene>
<dbReference type="InterPro" id="IPR006119">
    <property type="entry name" value="Resolv_N"/>
</dbReference>
<name>A0ABT2WXD4_9RHOB</name>
<comment type="caution">
    <text evidence="4">The sequence shown here is derived from an EMBL/GenBank/DDBJ whole genome shotgun (WGS) entry which is preliminary data.</text>
</comment>
<dbReference type="SUPFAM" id="SSF53041">
    <property type="entry name" value="Resolvase-like"/>
    <property type="match status" value="1"/>
</dbReference>
<dbReference type="PANTHER" id="PTHR30461:SF23">
    <property type="entry name" value="DNA RECOMBINASE-RELATED"/>
    <property type="match status" value="1"/>
</dbReference>
<feature type="compositionally biased region" description="Basic and acidic residues" evidence="1">
    <location>
        <begin position="420"/>
        <end position="436"/>
    </location>
</feature>
<feature type="compositionally biased region" description="Gly residues" evidence="1">
    <location>
        <begin position="453"/>
        <end position="467"/>
    </location>
</feature>
<dbReference type="PROSITE" id="PS51737">
    <property type="entry name" value="RECOMBINASE_DNA_BIND"/>
    <property type="match status" value="1"/>
</dbReference>
<protein>
    <submittedName>
        <fullName evidence="4">Recombinase family protein</fullName>
    </submittedName>
</protein>
<feature type="domain" description="Resolvase/invertase-type recombinase catalytic" evidence="2">
    <location>
        <begin position="7"/>
        <end position="155"/>
    </location>
</feature>
<dbReference type="PANTHER" id="PTHR30461">
    <property type="entry name" value="DNA-INVERTASE FROM LAMBDOID PROPHAGE"/>
    <property type="match status" value="1"/>
</dbReference>
<dbReference type="PROSITE" id="PS51736">
    <property type="entry name" value="RECOMBINASES_3"/>
    <property type="match status" value="1"/>
</dbReference>
<dbReference type="CDD" id="cd00338">
    <property type="entry name" value="Ser_Recombinase"/>
    <property type="match status" value="1"/>
</dbReference>
<evidence type="ECO:0000256" key="1">
    <source>
        <dbReference type="SAM" id="MobiDB-lite"/>
    </source>
</evidence>
<keyword evidence="5" id="KW-1185">Reference proteome</keyword>
<dbReference type="InterPro" id="IPR011109">
    <property type="entry name" value="DNA_bind_recombinase_dom"/>
</dbReference>
<feature type="compositionally biased region" description="Low complexity" evidence="1">
    <location>
        <begin position="337"/>
        <end position="350"/>
    </location>
</feature>
<reference evidence="4 5" key="1">
    <citation type="submission" date="2022-10" db="EMBL/GenBank/DDBJ databases">
        <title>Ruegeria sp. nov., isolated from ocean surface water.</title>
        <authorList>
            <person name="He W."/>
            <person name="Wang L."/>
            <person name="Zhang D.-F."/>
        </authorList>
    </citation>
    <scope>NUCLEOTIDE SEQUENCE [LARGE SCALE GENOMIC DNA]</scope>
    <source>
        <strain evidence="4 5">WL0004</strain>
    </source>
</reference>
<accession>A0ABT2WXD4</accession>